<organism evidence="9 10">
    <name type="scientific">Thlaspi arvense</name>
    <name type="common">Field penny-cress</name>
    <dbReference type="NCBI Taxonomy" id="13288"/>
    <lineage>
        <taxon>Eukaryota</taxon>
        <taxon>Viridiplantae</taxon>
        <taxon>Streptophyta</taxon>
        <taxon>Embryophyta</taxon>
        <taxon>Tracheophyta</taxon>
        <taxon>Spermatophyta</taxon>
        <taxon>Magnoliopsida</taxon>
        <taxon>eudicotyledons</taxon>
        <taxon>Gunneridae</taxon>
        <taxon>Pentapetalae</taxon>
        <taxon>rosids</taxon>
        <taxon>malvids</taxon>
        <taxon>Brassicales</taxon>
        <taxon>Brassicaceae</taxon>
        <taxon>Thlaspideae</taxon>
        <taxon>Thlaspi</taxon>
    </lineage>
</organism>
<accession>A0AAU9S2V8</accession>
<keyword evidence="3" id="KW-0677">Repeat</keyword>
<keyword evidence="10" id="KW-1185">Reference proteome</keyword>
<protein>
    <recommendedName>
        <fullName evidence="8">PGG domain-containing protein</fullName>
    </recommendedName>
</protein>
<dbReference type="Gene3D" id="1.25.40.20">
    <property type="entry name" value="Ankyrin repeat-containing domain"/>
    <property type="match status" value="1"/>
</dbReference>
<dbReference type="SUPFAM" id="SSF48403">
    <property type="entry name" value="Ankyrin repeat"/>
    <property type="match status" value="1"/>
</dbReference>
<keyword evidence="6" id="KW-0472">Membrane</keyword>
<keyword evidence="2" id="KW-0812">Transmembrane</keyword>
<dbReference type="EMBL" id="CAJVSB020000595">
    <property type="protein sequence ID" value="CAH2056844.1"/>
    <property type="molecule type" value="Genomic_DNA"/>
</dbReference>
<dbReference type="Proteomes" id="UP000836841">
    <property type="component" value="Unassembled WGS sequence"/>
</dbReference>
<evidence type="ECO:0000313" key="10">
    <source>
        <dbReference type="Proteomes" id="UP000836841"/>
    </source>
</evidence>
<comment type="caution">
    <text evidence="9">The sequence shown here is derived from an EMBL/GenBank/DDBJ whole genome shotgun (WGS) entry which is preliminary data.</text>
</comment>
<keyword evidence="5 7" id="KW-0040">ANK repeat</keyword>
<evidence type="ECO:0000256" key="7">
    <source>
        <dbReference type="PROSITE-ProRule" id="PRU00023"/>
    </source>
</evidence>
<dbReference type="PANTHER" id="PTHR24186">
    <property type="entry name" value="PROTEIN PHOSPHATASE 1 REGULATORY SUBUNIT"/>
    <property type="match status" value="1"/>
</dbReference>
<name>A0AAU9S2V8_THLAR</name>
<evidence type="ECO:0000259" key="8">
    <source>
        <dbReference type="Pfam" id="PF13962"/>
    </source>
</evidence>
<dbReference type="InterPro" id="IPR036770">
    <property type="entry name" value="Ankyrin_rpt-contain_sf"/>
</dbReference>
<dbReference type="PROSITE" id="PS50297">
    <property type="entry name" value="ANK_REP_REGION"/>
    <property type="match status" value="1"/>
</dbReference>
<sequence>MEIISLKASFARKLKPDGLSPLHLAVQSGQSEIVRRLVVFDKELIVELLVAKKCMNKEEVNLKGNTALDEAKQLPQGEASSRIKKILHEARASRSLTLPSEEYSLVDYLKSPEQFLERVFEFIIPGQRCLPMKRRNTILVVAVLIATATFQASLQPPGGLLDTGTITEMATFSPMEPS</sequence>
<keyword evidence="4" id="KW-1133">Transmembrane helix</keyword>
<evidence type="ECO:0000256" key="4">
    <source>
        <dbReference type="ARBA" id="ARBA00022989"/>
    </source>
</evidence>
<reference evidence="9 10" key="1">
    <citation type="submission" date="2022-03" db="EMBL/GenBank/DDBJ databases">
        <authorList>
            <person name="Nunn A."/>
            <person name="Chopra R."/>
            <person name="Nunn A."/>
            <person name="Contreras Garrido A."/>
        </authorList>
    </citation>
    <scope>NUCLEOTIDE SEQUENCE [LARGE SCALE GENOMIC DNA]</scope>
</reference>
<evidence type="ECO:0000256" key="1">
    <source>
        <dbReference type="ARBA" id="ARBA00004141"/>
    </source>
</evidence>
<feature type="domain" description="PGG" evidence="8">
    <location>
        <begin position="133"/>
        <end position="162"/>
    </location>
</feature>
<feature type="repeat" description="ANK" evidence="7">
    <location>
        <begin position="17"/>
        <end position="38"/>
    </location>
</feature>
<evidence type="ECO:0000256" key="2">
    <source>
        <dbReference type="ARBA" id="ARBA00022692"/>
    </source>
</evidence>
<proteinExistence type="predicted"/>
<dbReference type="Pfam" id="PF13962">
    <property type="entry name" value="PGG"/>
    <property type="match status" value="1"/>
</dbReference>
<dbReference type="InterPro" id="IPR026961">
    <property type="entry name" value="PGG_dom"/>
</dbReference>
<dbReference type="InterPro" id="IPR002110">
    <property type="entry name" value="Ankyrin_rpt"/>
</dbReference>
<comment type="subcellular location">
    <subcellularLocation>
        <location evidence="1">Membrane</location>
        <topology evidence="1">Multi-pass membrane protein</topology>
    </subcellularLocation>
</comment>
<dbReference type="PANTHER" id="PTHR24186:SF38">
    <property type="entry name" value="ANKYRIN REPEAT FAMILY PROTEIN"/>
    <property type="match status" value="1"/>
</dbReference>
<evidence type="ECO:0000256" key="5">
    <source>
        <dbReference type="ARBA" id="ARBA00023043"/>
    </source>
</evidence>
<dbReference type="Pfam" id="PF00023">
    <property type="entry name" value="Ank"/>
    <property type="match status" value="1"/>
</dbReference>
<gene>
    <name evidence="9" type="ORF">TAV2_LOCUS12036</name>
</gene>
<evidence type="ECO:0000256" key="3">
    <source>
        <dbReference type="ARBA" id="ARBA00022737"/>
    </source>
</evidence>
<dbReference type="GO" id="GO:0005886">
    <property type="term" value="C:plasma membrane"/>
    <property type="evidence" value="ECO:0007669"/>
    <property type="project" value="TreeGrafter"/>
</dbReference>
<evidence type="ECO:0000313" key="9">
    <source>
        <dbReference type="EMBL" id="CAH2056844.1"/>
    </source>
</evidence>
<dbReference type="AlphaFoldDB" id="A0AAU9S2V8"/>
<evidence type="ECO:0000256" key="6">
    <source>
        <dbReference type="ARBA" id="ARBA00023136"/>
    </source>
</evidence>
<dbReference type="PROSITE" id="PS50088">
    <property type="entry name" value="ANK_REPEAT"/>
    <property type="match status" value="1"/>
</dbReference>